<feature type="region of interest" description="Disordered" evidence="1">
    <location>
        <begin position="230"/>
        <end position="261"/>
    </location>
</feature>
<feature type="compositionally biased region" description="Basic and acidic residues" evidence="1">
    <location>
        <begin position="230"/>
        <end position="250"/>
    </location>
</feature>
<gene>
    <name evidence="2" type="ORF">CCACVL1_19851</name>
</gene>
<dbReference type="Proteomes" id="UP000188268">
    <property type="component" value="Unassembled WGS sequence"/>
</dbReference>
<sequence length="338" mass="37847">MINLMCKHSVMNTVLPTLAMDTGNPVPTPVRLNEPFNTGRIQATTKTVYLVSVNQVVQVQVTINIEVDSLIGSLYYDMLWALGKAHCPSTANNVAPPYQRPVDLRCLIYNARGASLPGFEFHLKLLVHRETPMIIIVTETRDGMEGAKQLANELDYQDMIALPPMWASGGVWLLSNCIHLALQEVESPITDTAVGSTYATDTPGHGVRHPQTRQKKIQWWTRAEHGLDTVGHGETRLGEGEKNSSLEGKKKSAWNGRRREGRRRYQRVRARVFERKNKLKAKKEATVSTLDKKLDLTNPDPTRVAHLVMVGESPNRGSCVRKVSNLRPCLSWNKPLIT</sequence>
<proteinExistence type="predicted"/>
<dbReference type="EMBL" id="AWWV01012158">
    <property type="protein sequence ID" value="OMO68759.1"/>
    <property type="molecule type" value="Genomic_DNA"/>
</dbReference>
<evidence type="ECO:0000256" key="1">
    <source>
        <dbReference type="SAM" id="MobiDB-lite"/>
    </source>
</evidence>
<dbReference type="AlphaFoldDB" id="A0A1R3HEH9"/>
<name>A0A1R3HEH9_COCAP</name>
<comment type="caution">
    <text evidence="2">The sequence shown here is derived from an EMBL/GenBank/DDBJ whole genome shotgun (WGS) entry which is preliminary data.</text>
</comment>
<organism evidence="2 3">
    <name type="scientific">Corchorus capsularis</name>
    <name type="common">Jute</name>
    <dbReference type="NCBI Taxonomy" id="210143"/>
    <lineage>
        <taxon>Eukaryota</taxon>
        <taxon>Viridiplantae</taxon>
        <taxon>Streptophyta</taxon>
        <taxon>Embryophyta</taxon>
        <taxon>Tracheophyta</taxon>
        <taxon>Spermatophyta</taxon>
        <taxon>Magnoliopsida</taxon>
        <taxon>eudicotyledons</taxon>
        <taxon>Gunneridae</taxon>
        <taxon>Pentapetalae</taxon>
        <taxon>rosids</taxon>
        <taxon>malvids</taxon>
        <taxon>Malvales</taxon>
        <taxon>Malvaceae</taxon>
        <taxon>Grewioideae</taxon>
        <taxon>Apeibeae</taxon>
        <taxon>Corchorus</taxon>
    </lineage>
</organism>
<protein>
    <submittedName>
        <fullName evidence="2">Uncharacterized protein</fullName>
    </submittedName>
</protein>
<reference evidence="2 3" key="1">
    <citation type="submission" date="2013-09" db="EMBL/GenBank/DDBJ databases">
        <title>Corchorus capsularis genome sequencing.</title>
        <authorList>
            <person name="Alam M."/>
            <person name="Haque M.S."/>
            <person name="Islam M.S."/>
            <person name="Emdad E.M."/>
            <person name="Islam M.M."/>
            <person name="Ahmed B."/>
            <person name="Halim A."/>
            <person name="Hossen Q.M.M."/>
            <person name="Hossain M.Z."/>
            <person name="Ahmed R."/>
            <person name="Khan M.M."/>
            <person name="Islam R."/>
            <person name="Rashid M.M."/>
            <person name="Khan S.A."/>
            <person name="Rahman M.S."/>
            <person name="Alam M."/>
        </authorList>
    </citation>
    <scope>NUCLEOTIDE SEQUENCE [LARGE SCALE GENOMIC DNA]</scope>
    <source>
        <strain evidence="3">cv. CVL-1</strain>
        <tissue evidence="2">Whole seedling</tissue>
    </source>
</reference>
<evidence type="ECO:0000313" key="3">
    <source>
        <dbReference type="Proteomes" id="UP000188268"/>
    </source>
</evidence>
<accession>A0A1R3HEH9</accession>
<keyword evidence="3" id="KW-1185">Reference proteome</keyword>
<dbReference type="Gramene" id="OMO68759">
    <property type="protein sequence ID" value="OMO68759"/>
    <property type="gene ID" value="CCACVL1_19851"/>
</dbReference>
<evidence type="ECO:0000313" key="2">
    <source>
        <dbReference type="EMBL" id="OMO68759.1"/>
    </source>
</evidence>